<dbReference type="InterPro" id="IPR013563">
    <property type="entry name" value="Oligopep_ABC_C"/>
</dbReference>
<evidence type="ECO:0000256" key="4">
    <source>
        <dbReference type="ARBA" id="ARBA00022475"/>
    </source>
</evidence>
<evidence type="ECO:0000256" key="7">
    <source>
        <dbReference type="ARBA" id="ARBA00023136"/>
    </source>
</evidence>
<feature type="domain" description="ABC transporter" evidence="8">
    <location>
        <begin position="5"/>
        <end position="255"/>
    </location>
</feature>
<dbReference type="RefSeq" id="WP_148927870.1">
    <property type="nucleotide sequence ID" value="NZ_VNHS01000001.1"/>
</dbReference>
<dbReference type="Pfam" id="PF08352">
    <property type="entry name" value="oligo_HPY"/>
    <property type="match status" value="1"/>
</dbReference>
<dbReference type="PROSITE" id="PS00211">
    <property type="entry name" value="ABC_TRANSPORTER_1"/>
    <property type="match status" value="1"/>
</dbReference>
<dbReference type="FunFam" id="3.40.50.300:FF:000016">
    <property type="entry name" value="Oligopeptide ABC transporter ATP-binding component"/>
    <property type="match status" value="1"/>
</dbReference>
<dbReference type="Proteomes" id="UP000323257">
    <property type="component" value="Unassembled WGS sequence"/>
</dbReference>
<dbReference type="InterPro" id="IPR003439">
    <property type="entry name" value="ABC_transporter-like_ATP-bd"/>
</dbReference>
<evidence type="ECO:0000313" key="9">
    <source>
        <dbReference type="EMBL" id="TYP79856.1"/>
    </source>
</evidence>
<dbReference type="GO" id="GO:0005524">
    <property type="term" value="F:ATP binding"/>
    <property type="evidence" value="ECO:0007669"/>
    <property type="project" value="UniProtKB-KW"/>
</dbReference>
<dbReference type="PANTHER" id="PTHR43297">
    <property type="entry name" value="OLIGOPEPTIDE TRANSPORT ATP-BINDING PROTEIN APPD"/>
    <property type="match status" value="1"/>
</dbReference>
<keyword evidence="7" id="KW-0472">Membrane</keyword>
<dbReference type="GO" id="GO:0015833">
    <property type="term" value="P:peptide transport"/>
    <property type="evidence" value="ECO:0007669"/>
    <property type="project" value="InterPro"/>
</dbReference>
<protein>
    <submittedName>
        <fullName evidence="9">Oligopeptide/dipeptide ABC transporter ATP-binding protein</fullName>
    </submittedName>
</protein>
<gene>
    <name evidence="9" type="ORF">BCM02_101977</name>
</gene>
<comment type="similarity">
    <text evidence="2">Belongs to the ABC transporter superfamily.</text>
</comment>
<keyword evidence="5" id="KW-0547">Nucleotide-binding</keyword>
<evidence type="ECO:0000256" key="1">
    <source>
        <dbReference type="ARBA" id="ARBA00004202"/>
    </source>
</evidence>
<dbReference type="SMART" id="SM00382">
    <property type="entry name" value="AAA"/>
    <property type="match status" value="1"/>
</dbReference>
<dbReference type="InterPro" id="IPR027417">
    <property type="entry name" value="P-loop_NTPase"/>
</dbReference>
<evidence type="ECO:0000313" key="10">
    <source>
        <dbReference type="Proteomes" id="UP000323257"/>
    </source>
</evidence>
<dbReference type="InterPro" id="IPR003593">
    <property type="entry name" value="AAA+_ATPase"/>
</dbReference>
<dbReference type="GO" id="GO:0016887">
    <property type="term" value="F:ATP hydrolysis activity"/>
    <property type="evidence" value="ECO:0007669"/>
    <property type="project" value="InterPro"/>
</dbReference>
<keyword evidence="10" id="KW-1185">Reference proteome</keyword>
<keyword evidence="6 9" id="KW-0067">ATP-binding</keyword>
<dbReference type="Gene3D" id="3.40.50.300">
    <property type="entry name" value="P-loop containing nucleotide triphosphate hydrolases"/>
    <property type="match status" value="1"/>
</dbReference>
<dbReference type="CDD" id="cd03257">
    <property type="entry name" value="ABC_NikE_OppD_transporters"/>
    <property type="match status" value="1"/>
</dbReference>
<comment type="caution">
    <text evidence="9">The sequence shown here is derived from an EMBL/GenBank/DDBJ whole genome shotgun (WGS) entry which is preliminary data.</text>
</comment>
<dbReference type="PANTHER" id="PTHR43297:SF2">
    <property type="entry name" value="DIPEPTIDE TRANSPORT ATP-BINDING PROTEIN DPPD"/>
    <property type="match status" value="1"/>
</dbReference>
<dbReference type="SUPFAM" id="SSF52540">
    <property type="entry name" value="P-loop containing nucleoside triphosphate hydrolases"/>
    <property type="match status" value="1"/>
</dbReference>
<name>A0A5S5CJ80_9BACL</name>
<keyword evidence="4" id="KW-1003">Cell membrane</keyword>
<dbReference type="Pfam" id="PF00005">
    <property type="entry name" value="ABC_tran"/>
    <property type="match status" value="1"/>
</dbReference>
<dbReference type="AlphaFoldDB" id="A0A5S5CJ80"/>
<dbReference type="OrthoDB" id="9802264at2"/>
<comment type="subcellular location">
    <subcellularLocation>
        <location evidence="1">Cell membrane</location>
        <topology evidence="1">Peripheral membrane protein</topology>
    </subcellularLocation>
</comment>
<dbReference type="NCBIfam" id="TIGR01727">
    <property type="entry name" value="oligo_HPY"/>
    <property type="match status" value="1"/>
</dbReference>
<dbReference type="InterPro" id="IPR050388">
    <property type="entry name" value="ABC_Ni/Peptide_Import"/>
</dbReference>
<evidence type="ECO:0000256" key="5">
    <source>
        <dbReference type="ARBA" id="ARBA00022741"/>
    </source>
</evidence>
<evidence type="ECO:0000256" key="2">
    <source>
        <dbReference type="ARBA" id="ARBA00005417"/>
    </source>
</evidence>
<dbReference type="GO" id="GO:0005886">
    <property type="term" value="C:plasma membrane"/>
    <property type="evidence" value="ECO:0007669"/>
    <property type="project" value="UniProtKB-SubCell"/>
</dbReference>
<reference evidence="9 10" key="1">
    <citation type="submission" date="2019-07" db="EMBL/GenBank/DDBJ databases">
        <title>Genomic Encyclopedia of Type Strains, Phase III (KMG-III): the genomes of soil and plant-associated and newly described type strains.</title>
        <authorList>
            <person name="Whitman W."/>
        </authorList>
    </citation>
    <scope>NUCLEOTIDE SEQUENCE [LARGE SCALE GENOMIC DNA]</scope>
    <source>
        <strain evidence="9 10">BL24</strain>
    </source>
</reference>
<proteinExistence type="inferred from homology"/>
<dbReference type="InterPro" id="IPR017871">
    <property type="entry name" value="ABC_transporter-like_CS"/>
</dbReference>
<keyword evidence="3" id="KW-0813">Transport</keyword>
<evidence type="ECO:0000256" key="3">
    <source>
        <dbReference type="ARBA" id="ARBA00022448"/>
    </source>
</evidence>
<sequence length="326" mass="35093">MKHVLEIEELTVTFRTENGDVRPVDDISFAVRPGETVCIVGESGSGKSVTSLAILNLLGKGGEIGPGRIRLAGEQLTEKSGAELRKARGKDAAMIFQEPMTTLNPVLTIGDQLREAIRLHAGLRGKAANAYAAELLREAGIARAEQVLKQYPHSLSGGMRQRVVIAMAIAGKPKLLIADEPTTALDVTVQAQILALLKRLRTDHDTAILLITHDLGVVAEMADRVLVMYAGQIVEETDVFTLFDRPLHPYTRGLMKAVPAISDGPDYRLEAIPGSVPDIGRLPQGCRFHPRCPAAADRCRGEMPTLTPAAPAHLVRCWLAGQSPAS</sequence>
<evidence type="ECO:0000259" key="8">
    <source>
        <dbReference type="PROSITE" id="PS50893"/>
    </source>
</evidence>
<accession>A0A5S5CJ80</accession>
<evidence type="ECO:0000256" key="6">
    <source>
        <dbReference type="ARBA" id="ARBA00022840"/>
    </source>
</evidence>
<organism evidence="9 10">
    <name type="scientific">Paenibacillus methanolicus</name>
    <dbReference type="NCBI Taxonomy" id="582686"/>
    <lineage>
        <taxon>Bacteria</taxon>
        <taxon>Bacillati</taxon>
        <taxon>Bacillota</taxon>
        <taxon>Bacilli</taxon>
        <taxon>Bacillales</taxon>
        <taxon>Paenibacillaceae</taxon>
        <taxon>Paenibacillus</taxon>
    </lineage>
</organism>
<dbReference type="PROSITE" id="PS50893">
    <property type="entry name" value="ABC_TRANSPORTER_2"/>
    <property type="match status" value="1"/>
</dbReference>
<dbReference type="EMBL" id="VNHS01000001">
    <property type="protein sequence ID" value="TYP79856.1"/>
    <property type="molecule type" value="Genomic_DNA"/>
</dbReference>